<organism evidence="6 7">
    <name type="scientific">Faecousia intestinalis</name>
    <dbReference type="NCBI Taxonomy" id="3133167"/>
    <lineage>
        <taxon>Bacteria</taxon>
        <taxon>Bacillati</taxon>
        <taxon>Bacillota</taxon>
        <taxon>Clostridia</taxon>
        <taxon>Eubacteriales</taxon>
        <taxon>Oscillospiraceae</taxon>
        <taxon>Faecousia</taxon>
    </lineage>
</organism>
<reference evidence="6 7" key="1">
    <citation type="submission" date="2024-03" db="EMBL/GenBank/DDBJ databases">
        <title>Human intestinal bacterial collection.</title>
        <authorList>
            <person name="Pauvert C."/>
            <person name="Hitch T.C.A."/>
            <person name="Clavel T."/>
        </authorList>
    </citation>
    <scope>NUCLEOTIDE SEQUENCE [LARGE SCALE GENOMIC DNA]</scope>
    <source>
        <strain evidence="6 7">CLA-AA-H192</strain>
    </source>
</reference>
<evidence type="ECO:0000313" key="6">
    <source>
        <dbReference type="EMBL" id="MEQ2510511.1"/>
    </source>
</evidence>
<evidence type="ECO:0000313" key="7">
    <source>
        <dbReference type="Proteomes" id="UP001491552"/>
    </source>
</evidence>
<keyword evidence="7" id="KW-1185">Reference proteome</keyword>
<accession>A0ABV1G545</accession>
<feature type="transmembrane region" description="Helical" evidence="5">
    <location>
        <begin position="453"/>
        <end position="469"/>
    </location>
</feature>
<feature type="transmembrane region" description="Helical" evidence="5">
    <location>
        <begin position="175"/>
        <end position="196"/>
    </location>
</feature>
<comment type="caution">
    <text evidence="6">The sequence shown here is derived from an EMBL/GenBank/DDBJ whole genome shotgun (WGS) entry which is preliminary data.</text>
</comment>
<proteinExistence type="predicted"/>
<evidence type="ECO:0000256" key="4">
    <source>
        <dbReference type="ARBA" id="ARBA00023136"/>
    </source>
</evidence>
<comment type="subcellular location">
    <subcellularLocation>
        <location evidence="1">Membrane</location>
        <topology evidence="1">Multi-pass membrane protein</topology>
    </subcellularLocation>
</comment>
<dbReference type="PIRSF" id="PIRSF006060">
    <property type="entry name" value="AA_transporter"/>
    <property type="match status" value="1"/>
</dbReference>
<gene>
    <name evidence="6" type="ORF">WMO66_04485</name>
</gene>
<feature type="transmembrane region" description="Helical" evidence="5">
    <location>
        <begin position="427"/>
        <end position="447"/>
    </location>
</feature>
<feature type="transmembrane region" description="Helical" evidence="5">
    <location>
        <begin position="9"/>
        <end position="29"/>
    </location>
</feature>
<dbReference type="PANTHER" id="PTHR11785">
    <property type="entry name" value="AMINO ACID TRANSPORTER"/>
    <property type="match status" value="1"/>
</dbReference>
<dbReference type="RefSeq" id="WP_349135185.1">
    <property type="nucleotide sequence ID" value="NZ_JBBMFF010000163.1"/>
</dbReference>
<feature type="transmembrane region" description="Helical" evidence="5">
    <location>
        <begin position="348"/>
        <end position="368"/>
    </location>
</feature>
<sequence>MNNKLERKYGLFTAICMVVGIVIGSGVFFKAQTILQITNGDMPLGVIAWLIGGAIMLACILTFAGMSQKYEKVNGIVDYAEATVGPKYGYYMGWFLSTIYYPSLTAALAWLSARYTLVFLTTMFPNMPLLIHINEGGVVVGPECIALMLFYLCCSYAVNALSPKLAGKIQASTTVIKLIPLGVMAIVGVIAGLASGQLTENFVAPPLAVVGSKGSILFAAVCATSFAYEGWIIATTINSELKDSKRNLPKALTVGGIIVIATYLLYYIGVTGGASNAELIEKGATVAFTNIFGNVIGNILNLFIAISCIGTMNGLMLACCRGVYSVAARGKGPATHMFSRVDEHTNMPNNSAVMGLLLCGFWGLYFYLSNLAGTWSHKTVFTGTIFESVPFLFDPTELPIITIYALYIPVFIQWIRKQKGTSVWQHYILPILAICGSVFMVIACLVSHGMGCFWYLIVFAFVMVLGGLLNRRTQRTVRAAGV</sequence>
<keyword evidence="2 5" id="KW-0812">Transmembrane</keyword>
<keyword evidence="3 5" id="KW-1133">Transmembrane helix</keyword>
<feature type="transmembrane region" description="Helical" evidence="5">
    <location>
        <begin position="88"/>
        <end position="111"/>
    </location>
</feature>
<feature type="transmembrane region" description="Helical" evidence="5">
    <location>
        <begin position="398"/>
        <end position="415"/>
    </location>
</feature>
<dbReference type="Pfam" id="PF13520">
    <property type="entry name" value="AA_permease_2"/>
    <property type="match status" value="1"/>
</dbReference>
<feature type="transmembrane region" description="Helical" evidence="5">
    <location>
        <begin position="44"/>
        <end position="67"/>
    </location>
</feature>
<dbReference type="InterPro" id="IPR002293">
    <property type="entry name" value="AA/rel_permease1"/>
</dbReference>
<dbReference type="EMBL" id="JBBMFF010000163">
    <property type="protein sequence ID" value="MEQ2510511.1"/>
    <property type="molecule type" value="Genomic_DNA"/>
</dbReference>
<dbReference type="Proteomes" id="UP001491552">
    <property type="component" value="Unassembled WGS sequence"/>
</dbReference>
<evidence type="ECO:0000256" key="5">
    <source>
        <dbReference type="SAM" id="Phobius"/>
    </source>
</evidence>
<evidence type="ECO:0000256" key="3">
    <source>
        <dbReference type="ARBA" id="ARBA00022989"/>
    </source>
</evidence>
<evidence type="ECO:0000256" key="1">
    <source>
        <dbReference type="ARBA" id="ARBA00004141"/>
    </source>
</evidence>
<keyword evidence="4 5" id="KW-0472">Membrane</keyword>
<dbReference type="InterPro" id="IPR050598">
    <property type="entry name" value="AminoAcid_Transporter"/>
</dbReference>
<feature type="transmembrane region" description="Helical" evidence="5">
    <location>
        <begin position="216"/>
        <end position="239"/>
    </location>
</feature>
<evidence type="ECO:0000256" key="2">
    <source>
        <dbReference type="ARBA" id="ARBA00022692"/>
    </source>
</evidence>
<feature type="transmembrane region" description="Helical" evidence="5">
    <location>
        <begin position="251"/>
        <end position="269"/>
    </location>
</feature>
<protein>
    <submittedName>
        <fullName evidence="6">APC family permease</fullName>
    </submittedName>
</protein>
<dbReference type="Gene3D" id="1.20.1740.10">
    <property type="entry name" value="Amino acid/polyamine transporter I"/>
    <property type="match status" value="1"/>
</dbReference>
<dbReference type="PANTHER" id="PTHR11785:SF512">
    <property type="entry name" value="SOBREMESA, ISOFORM B"/>
    <property type="match status" value="1"/>
</dbReference>
<feature type="transmembrane region" description="Helical" evidence="5">
    <location>
        <begin position="131"/>
        <end position="154"/>
    </location>
</feature>
<name>A0ABV1G545_9FIRM</name>